<sequence>MKYRKKPVVIEAFKLNARGLVGEDWFWNAVSSNDIITHDFGKFHDGPAWCEIKTLEGTMIARTGDYIIRGVNGEIYPCKPDIFEKTYEAIE</sequence>
<dbReference type="EMBL" id="BK015893">
    <property type="protein sequence ID" value="DAD72039.1"/>
    <property type="molecule type" value="Genomic_DNA"/>
</dbReference>
<protein>
    <submittedName>
        <fullName evidence="1">PGDYG protein</fullName>
    </submittedName>
</protein>
<proteinExistence type="predicted"/>
<accession>A0A8S5LQA9</accession>
<name>A0A8S5LQA9_9CAUD</name>
<evidence type="ECO:0000313" key="1">
    <source>
        <dbReference type="EMBL" id="DAD72039.1"/>
    </source>
</evidence>
<organism evidence="1">
    <name type="scientific">Siphoviridae sp. ctVFv13</name>
    <dbReference type="NCBI Taxonomy" id="2827576"/>
    <lineage>
        <taxon>Viruses</taxon>
        <taxon>Duplodnaviria</taxon>
        <taxon>Heunggongvirae</taxon>
        <taxon>Uroviricota</taxon>
        <taxon>Caudoviricetes</taxon>
    </lineage>
</organism>
<reference evidence="1" key="1">
    <citation type="journal article" date="2021" name="Proc. Natl. Acad. Sci. U.S.A.">
        <title>A Catalog of Tens of Thousands of Viruses from Human Metagenomes Reveals Hidden Associations with Chronic Diseases.</title>
        <authorList>
            <person name="Tisza M.J."/>
            <person name="Buck C.B."/>
        </authorList>
    </citation>
    <scope>NUCLEOTIDE SEQUENCE</scope>
    <source>
        <strain evidence="1">CtVFv13</strain>
    </source>
</reference>